<dbReference type="InterPro" id="IPR023210">
    <property type="entry name" value="NADP_OxRdtase_dom"/>
</dbReference>
<keyword evidence="8" id="KW-1185">Reference proteome</keyword>
<dbReference type="FunFam" id="2.60.120.260:FF:000110">
    <property type="entry name" value="Peptide-N(4)-(N-acetyl-beta-glucosaminyl)asparagine amidase"/>
    <property type="match status" value="1"/>
</dbReference>
<dbReference type="AlphaFoldDB" id="A0A6A6KHT0"/>
<evidence type="ECO:0000256" key="4">
    <source>
        <dbReference type="ARBA" id="ARBA00022857"/>
    </source>
</evidence>
<keyword evidence="4" id="KW-0521">NADP</keyword>
<reference evidence="7 8" key="1">
    <citation type="journal article" date="2020" name="Mol. Plant">
        <title>The Chromosome-Based Rubber Tree Genome Provides New Insights into Spurge Genome Evolution and Rubber Biosynthesis.</title>
        <authorList>
            <person name="Liu J."/>
            <person name="Shi C."/>
            <person name="Shi C.C."/>
            <person name="Li W."/>
            <person name="Zhang Q.J."/>
            <person name="Zhang Y."/>
            <person name="Li K."/>
            <person name="Lu H.F."/>
            <person name="Shi C."/>
            <person name="Zhu S.T."/>
            <person name="Xiao Z.Y."/>
            <person name="Nan H."/>
            <person name="Yue Y."/>
            <person name="Zhu X.G."/>
            <person name="Wu Y."/>
            <person name="Hong X.N."/>
            <person name="Fan G.Y."/>
            <person name="Tong Y."/>
            <person name="Zhang D."/>
            <person name="Mao C.L."/>
            <person name="Liu Y.L."/>
            <person name="Hao S.J."/>
            <person name="Liu W.Q."/>
            <person name="Lv M.Q."/>
            <person name="Zhang H.B."/>
            <person name="Liu Y."/>
            <person name="Hu-Tang G.R."/>
            <person name="Wang J.P."/>
            <person name="Wang J.H."/>
            <person name="Sun Y.H."/>
            <person name="Ni S.B."/>
            <person name="Chen W.B."/>
            <person name="Zhang X.C."/>
            <person name="Jiao Y.N."/>
            <person name="Eichler E.E."/>
            <person name="Li G.H."/>
            <person name="Liu X."/>
            <person name="Gao L.Z."/>
        </authorList>
    </citation>
    <scope>NUCLEOTIDE SEQUENCE [LARGE SCALE GENOMIC DNA]</scope>
    <source>
        <strain evidence="8">cv. GT1</strain>
        <tissue evidence="7">Leaf</tissue>
    </source>
</reference>
<dbReference type="Gene3D" id="3.10.620.30">
    <property type="match status" value="1"/>
</dbReference>
<dbReference type="SMART" id="SM00460">
    <property type="entry name" value="TGc"/>
    <property type="match status" value="1"/>
</dbReference>
<dbReference type="GO" id="GO:0046872">
    <property type="term" value="F:metal ion binding"/>
    <property type="evidence" value="ECO:0007669"/>
    <property type="project" value="UniProtKB-KW"/>
</dbReference>
<evidence type="ECO:0000313" key="7">
    <source>
        <dbReference type="EMBL" id="KAF2287865.1"/>
    </source>
</evidence>
<dbReference type="Gene3D" id="2.20.25.10">
    <property type="match status" value="1"/>
</dbReference>
<comment type="similarity">
    <text evidence="1">Belongs to the transglutaminase-like superfamily. PNGase family.</text>
</comment>
<dbReference type="InterPro" id="IPR002931">
    <property type="entry name" value="Transglutaminase-like"/>
</dbReference>
<keyword evidence="2" id="KW-0479">Metal-binding</keyword>
<sequence>MAAEMSLQVPRVKLGSQGLEVSKLGFGCMGLTGVYNTPVSDEDGISILRDAFNKGITFFDTAVYTDPILMKFWWERHVSLPVVYQALKQLPREKIQLATKFGVFKMEFPHMIVKGTPEYVRSCCEASLKRLGVDYIDLYYQHRVDTSVPIEETMSELKKLVEEGKIKHIGLSEASPDTIRRAHAVHPITAVQMEWSLWTRDIEEEIIPLCRDLGIGIVPYSPLGRGFFAGKAIMESLPANSSLVGHPRFRAENLDKNRRIYSRLENLTKKYQCSPSQLALAWVLQQGDDVVPIPGTTKIKNLDENLGSLKVKLTEEELKEIAAAVPIEEVFKFQLFSLTSIPPDDQKIIGGDDDRVVSDDSDLFSISNQLKLVSIDEKDESRLVSIDEEESTTSNGSVAQDNANSLVSDEELARMLQAEEEALMLQQFAVSGQSEEFEQIIQPYISKVLMYEDPARQEAARKTVPVEELEEKALVSLAKEGNFKPSKIEKDHAFLLQLLFWSKESFRWVNAPPCDSCGNDTINQGMGVTIPSESQYGASRVELYHCNSCSRITRFPRYNDPLKLVETRRGRCGEWANCFTLYCRAFGYESRLILDFTDHLWTECFSQVLGRWMHLDPCDRVYDRPLLYEKGWDKKLNYVIAIAKDGVYDVTKRYTRKWLEVLSRRNIIRETDLSATLTNMTRDCRKSFTSLICSMLEDRDKNELEELEKGLHSKDDASISLPGRQSGDKEWRISRSEIGSNEDSSLSCSSCPVRLCVDVHVTSIYNAFFPVLSQFIENSLSNSRTVEILKIFKEILVELKNSSYEKRTISVNPFVLHLLPYFDQLLNALSLKSEIDTDEKVNICLAGDPVKTSLALPVVLDALDDVIVNLNNCSNLSKASLSLPLMRLNRIHSGSVLASGEELPFGISTSAFDGLRATKWEEPNGAKGCWIVYKLPDNQMHELVAYDLMSANDAPERDPMDWVLEGSDDGGSSWRILDKQISQAFENRFQRRSFKIKSGGFFCNAFRFRFLAVKDVQSNSRLQLGSIDLYSSNSSL</sequence>
<evidence type="ECO:0000313" key="8">
    <source>
        <dbReference type="Proteomes" id="UP000467840"/>
    </source>
</evidence>
<keyword evidence="5" id="KW-0560">Oxidoreductase</keyword>
<feature type="domain" description="Transglutaminase-like" evidence="6">
    <location>
        <begin position="564"/>
        <end position="619"/>
    </location>
</feature>
<comment type="caution">
    <text evidence="7">The sequence shown here is derived from an EMBL/GenBank/DDBJ whole genome shotgun (WGS) entry which is preliminary data.</text>
</comment>
<proteinExistence type="inferred from homology"/>
<dbReference type="Proteomes" id="UP000467840">
    <property type="component" value="Chromosome 8"/>
</dbReference>
<dbReference type="InterPro" id="IPR036812">
    <property type="entry name" value="NAD(P)_OxRdtase_dom_sf"/>
</dbReference>
<dbReference type="GO" id="GO:0016491">
    <property type="term" value="F:oxidoreductase activity"/>
    <property type="evidence" value="ECO:0007669"/>
    <property type="project" value="UniProtKB-KW"/>
</dbReference>
<evidence type="ECO:0000256" key="5">
    <source>
        <dbReference type="ARBA" id="ARBA00023002"/>
    </source>
</evidence>
<evidence type="ECO:0000256" key="2">
    <source>
        <dbReference type="ARBA" id="ARBA00022723"/>
    </source>
</evidence>
<gene>
    <name evidence="7" type="ORF">GH714_003020</name>
</gene>
<dbReference type="SUPFAM" id="SSF51430">
    <property type="entry name" value="NAD(P)-linked oxidoreductase"/>
    <property type="match status" value="1"/>
</dbReference>
<dbReference type="Gene3D" id="3.20.20.100">
    <property type="entry name" value="NADP-dependent oxidoreductase domain"/>
    <property type="match status" value="1"/>
</dbReference>
<dbReference type="InterPro" id="IPR038765">
    <property type="entry name" value="Papain-like_cys_pep_sf"/>
</dbReference>
<dbReference type="PANTHER" id="PTHR43625:SF99">
    <property type="entry name" value="ALDO-KETO REDUCTASE 1-RELATED"/>
    <property type="match status" value="1"/>
</dbReference>
<dbReference type="Pfam" id="PF00248">
    <property type="entry name" value="Aldo_ket_red"/>
    <property type="match status" value="1"/>
</dbReference>
<dbReference type="InterPro" id="IPR050791">
    <property type="entry name" value="Aldo-Keto_reductase"/>
</dbReference>
<evidence type="ECO:0000256" key="1">
    <source>
        <dbReference type="ARBA" id="ARBA00009390"/>
    </source>
</evidence>
<keyword evidence="3" id="KW-0862">Zinc</keyword>
<evidence type="ECO:0000256" key="3">
    <source>
        <dbReference type="ARBA" id="ARBA00022833"/>
    </source>
</evidence>
<protein>
    <recommendedName>
        <fullName evidence="6">Transglutaminase-like domain-containing protein</fullName>
    </recommendedName>
</protein>
<dbReference type="CDD" id="cd19145">
    <property type="entry name" value="AKR_AKR13D1"/>
    <property type="match status" value="1"/>
</dbReference>
<name>A0A6A6KHT0_HEVBR</name>
<dbReference type="EMBL" id="JAAGAX010000016">
    <property type="protein sequence ID" value="KAF2287865.1"/>
    <property type="molecule type" value="Genomic_DNA"/>
</dbReference>
<dbReference type="Pfam" id="PF01841">
    <property type="entry name" value="Transglut_core"/>
    <property type="match status" value="1"/>
</dbReference>
<dbReference type="PANTHER" id="PTHR43625">
    <property type="entry name" value="AFLATOXIN B1 ALDEHYDE REDUCTASE"/>
    <property type="match status" value="1"/>
</dbReference>
<organism evidence="7 8">
    <name type="scientific">Hevea brasiliensis</name>
    <name type="common">Para rubber tree</name>
    <name type="synonym">Siphonia brasiliensis</name>
    <dbReference type="NCBI Taxonomy" id="3981"/>
    <lineage>
        <taxon>Eukaryota</taxon>
        <taxon>Viridiplantae</taxon>
        <taxon>Streptophyta</taxon>
        <taxon>Embryophyta</taxon>
        <taxon>Tracheophyta</taxon>
        <taxon>Spermatophyta</taxon>
        <taxon>Magnoliopsida</taxon>
        <taxon>eudicotyledons</taxon>
        <taxon>Gunneridae</taxon>
        <taxon>Pentapetalae</taxon>
        <taxon>rosids</taxon>
        <taxon>fabids</taxon>
        <taxon>Malpighiales</taxon>
        <taxon>Euphorbiaceae</taxon>
        <taxon>Crotonoideae</taxon>
        <taxon>Micrandreae</taxon>
        <taxon>Hevea</taxon>
    </lineage>
</organism>
<dbReference type="FunFam" id="2.20.25.10:FF:000011">
    <property type="entry name" value="peptide-N(4)-(N-acetyl-beta- glucosaminyl)asparagine amidase"/>
    <property type="match status" value="1"/>
</dbReference>
<dbReference type="GO" id="GO:0005737">
    <property type="term" value="C:cytoplasm"/>
    <property type="evidence" value="ECO:0007669"/>
    <property type="project" value="TreeGrafter"/>
</dbReference>
<dbReference type="SUPFAM" id="SSF54001">
    <property type="entry name" value="Cysteine proteinases"/>
    <property type="match status" value="1"/>
</dbReference>
<dbReference type="Gene3D" id="2.60.120.260">
    <property type="entry name" value="Galactose-binding domain-like"/>
    <property type="match status" value="1"/>
</dbReference>
<accession>A0A6A6KHT0</accession>
<evidence type="ECO:0000259" key="6">
    <source>
        <dbReference type="SMART" id="SM00460"/>
    </source>
</evidence>